<accession>A0A923HYJ3</accession>
<dbReference type="Proteomes" id="UP000612361">
    <property type="component" value="Unassembled WGS sequence"/>
</dbReference>
<feature type="chain" id="PRO_5036794028" evidence="1">
    <location>
        <begin position="24"/>
        <end position="140"/>
    </location>
</feature>
<proteinExistence type="predicted"/>
<protein>
    <submittedName>
        <fullName evidence="2">Uncharacterized protein</fullName>
    </submittedName>
</protein>
<keyword evidence="3" id="KW-1185">Reference proteome</keyword>
<evidence type="ECO:0000256" key="1">
    <source>
        <dbReference type="SAM" id="SignalP"/>
    </source>
</evidence>
<name>A0A923HYJ3_9BURK</name>
<evidence type="ECO:0000313" key="2">
    <source>
        <dbReference type="EMBL" id="MBC3934538.1"/>
    </source>
</evidence>
<sequence length="140" mass="15323">MRSILTFAVFSACLALSSSDVLADCQQQHAFVQSEGKDVDNWVVKPGEVHKITLLKGTQLGLQISPATAEKYRELLKKTGQKEFPELVEISIFDLSPSTPTLLSHTWGGANSRQGYGSLSGAAIEIMFIKPQCVKLEELK</sequence>
<feature type="signal peptide" evidence="1">
    <location>
        <begin position="1"/>
        <end position="23"/>
    </location>
</feature>
<dbReference type="EMBL" id="JACOGG010000003">
    <property type="protein sequence ID" value="MBC3934538.1"/>
    <property type="molecule type" value="Genomic_DNA"/>
</dbReference>
<evidence type="ECO:0000313" key="3">
    <source>
        <dbReference type="Proteomes" id="UP000612361"/>
    </source>
</evidence>
<comment type="caution">
    <text evidence="2">The sequence shown here is derived from an EMBL/GenBank/DDBJ whole genome shotgun (WGS) entry which is preliminary data.</text>
</comment>
<organism evidence="2 3">
    <name type="scientific">Undibacterium rugosum</name>
    <dbReference type="NCBI Taxonomy" id="2762291"/>
    <lineage>
        <taxon>Bacteria</taxon>
        <taxon>Pseudomonadati</taxon>
        <taxon>Pseudomonadota</taxon>
        <taxon>Betaproteobacteria</taxon>
        <taxon>Burkholderiales</taxon>
        <taxon>Oxalobacteraceae</taxon>
        <taxon>Undibacterium</taxon>
    </lineage>
</organism>
<dbReference type="AlphaFoldDB" id="A0A923HYJ3"/>
<reference evidence="2" key="1">
    <citation type="submission" date="2020-08" db="EMBL/GenBank/DDBJ databases">
        <title>Novel species isolated from subtropical streams in China.</title>
        <authorList>
            <person name="Lu H."/>
        </authorList>
    </citation>
    <scope>NUCLEOTIDE SEQUENCE</scope>
    <source>
        <strain evidence="2">CY7W</strain>
    </source>
</reference>
<keyword evidence="1" id="KW-0732">Signal</keyword>
<dbReference type="RefSeq" id="WP_186880150.1">
    <property type="nucleotide sequence ID" value="NZ_JACOGG010000003.1"/>
</dbReference>
<gene>
    <name evidence="2" type="ORF">H8K47_04135</name>
</gene>